<evidence type="ECO:0000259" key="11">
    <source>
        <dbReference type="PROSITE" id="PS50198"/>
    </source>
</evidence>
<dbReference type="InterPro" id="IPR027304">
    <property type="entry name" value="Trigger_fact/SurA_dom_sf"/>
</dbReference>
<sequence length="284" mass="31294">MTYRLTTAALVSAAFMAITPALAQEETPVDTSPDTVVAKVNDTEITLGHIIAARRSLPPQYQSLSDEQLYDGIVNQIVQQELLRQSLGEPTDALRYQLENEERMVIAGHMLENVAYEAITDEALQEAYDAKFADFEPGREYHAAHILVETEDEAKEIVTELEGGADFAELAREKSTGPSGPNGGDLGWFGLGMMVAPFEEAVVDMEEGAVSEPVQTQFGWHVIKLMETRMAEVPPLEEVRDELAAEIQDAAIREKMETLEAEGTVERVEGIDPAAMRNDELLND</sequence>
<dbReference type="OrthoDB" id="14196at2"/>
<evidence type="ECO:0000256" key="7">
    <source>
        <dbReference type="ARBA" id="ARBA00031484"/>
    </source>
</evidence>
<keyword evidence="13" id="KW-1185">Reference proteome</keyword>
<dbReference type="RefSeq" id="WP_043868130.1">
    <property type="nucleotide sequence ID" value="NZ_CP004393.1"/>
</dbReference>
<evidence type="ECO:0000256" key="10">
    <source>
        <dbReference type="SAM" id="SignalP"/>
    </source>
</evidence>
<protein>
    <recommendedName>
        <fullName evidence="4">Parvulin-like PPIase</fullName>
        <ecNumber evidence="3">5.2.1.8</ecNumber>
    </recommendedName>
    <alternativeName>
        <fullName evidence="6">Peptidyl-prolyl cis-trans isomerase plp</fullName>
    </alternativeName>
    <alternativeName>
        <fullName evidence="7">Rotamase plp</fullName>
    </alternativeName>
</protein>
<dbReference type="PANTHER" id="PTHR47245">
    <property type="entry name" value="PEPTIDYLPROLYL ISOMERASE"/>
    <property type="match status" value="1"/>
</dbReference>
<evidence type="ECO:0000256" key="4">
    <source>
        <dbReference type="ARBA" id="ARBA00018370"/>
    </source>
</evidence>
<evidence type="ECO:0000256" key="3">
    <source>
        <dbReference type="ARBA" id="ARBA00013194"/>
    </source>
</evidence>
<dbReference type="SUPFAM" id="SSF109998">
    <property type="entry name" value="Triger factor/SurA peptide-binding domain-like"/>
    <property type="match status" value="1"/>
</dbReference>
<dbReference type="InterPro" id="IPR050245">
    <property type="entry name" value="PrsA_foldase"/>
</dbReference>
<dbReference type="Pfam" id="PF00639">
    <property type="entry name" value="Rotamase"/>
    <property type="match status" value="1"/>
</dbReference>
<dbReference type="GO" id="GO:0003755">
    <property type="term" value="F:peptidyl-prolyl cis-trans isomerase activity"/>
    <property type="evidence" value="ECO:0007669"/>
    <property type="project" value="UniProtKB-KW"/>
</dbReference>
<dbReference type="AlphaFoldDB" id="A0A0B5DMY1"/>
<dbReference type="STRING" id="1208324.P73_0263"/>
<dbReference type="PROSITE" id="PS01096">
    <property type="entry name" value="PPIC_PPIASE_1"/>
    <property type="match status" value="1"/>
</dbReference>
<evidence type="ECO:0000256" key="2">
    <source>
        <dbReference type="ARBA" id="ARBA00007656"/>
    </source>
</evidence>
<keyword evidence="10" id="KW-0732">Signal</keyword>
<keyword evidence="5 8" id="KW-0697">Rotamase</keyword>
<evidence type="ECO:0000313" key="13">
    <source>
        <dbReference type="Proteomes" id="UP000031521"/>
    </source>
</evidence>
<dbReference type="EMBL" id="CP004393">
    <property type="protein sequence ID" value="AJE44978.1"/>
    <property type="molecule type" value="Genomic_DNA"/>
</dbReference>
<dbReference type="SUPFAM" id="SSF54534">
    <property type="entry name" value="FKBP-like"/>
    <property type="match status" value="1"/>
</dbReference>
<proteinExistence type="inferred from homology"/>
<organism evidence="12 13">
    <name type="scientific">Celeribacter indicus</name>
    <dbReference type="NCBI Taxonomy" id="1208324"/>
    <lineage>
        <taxon>Bacteria</taxon>
        <taxon>Pseudomonadati</taxon>
        <taxon>Pseudomonadota</taxon>
        <taxon>Alphaproteobacteria</taxon>
        <taxon>Rhodobacterales</taxon>
        <taxon>Roseobacteraceae</taxon>
        <taxon>Celeribacter</taxon>
    </lineage>
</organism>
<evidence type="ECO:0000313" key="12">
    <source>
        <dbReference type="EMBL" id="AJE44978.1"/>
    </source>
</evidence>
<evidence type="ECO:0000256" key="6">
    <source>
        <dbReference type="ARBA" id="ARBA00030642"/>
    </source>
</evidence>
<dbReference type="PANTHER" id="PTHR47245:SF2">
    <property type="entry name" value="PEPTIDYL-PROLYL CIS-TRANS ISOMERASE HP_0175-RELATED"/>
    <property type="match status" value="1"/>
</dbReference>
<reference evidence="12 13" key="1">
    <citation type="journal article" date="2014" name="Int. J. Syst. Evol. Microbiol.">
        <title>Celeribacter indicus sp. nov., a polycyclic aromatic hydrocarbon-degrading bacterium from deep-sea sediment and reclassification of Huaishuia halophila as Celeribacter halophilus comb. nov.</title>
        <authorList>
            <person name="Lai Q."/>
            <person name="Cao J."/>
            <person name="Yuan J."/>
            <person name="Li F."/>
            <person name="Shao Z."/>
        </authorList>
    </citation>
    <scope>NUCLEOTIDE SEQUENCE [LARGE SCALE GENOMIC DNA]</scope>
    <source>
        <strain evidence="12">P73</strain>
    </source>
</reference>
<dbReference type="PROSITE" id="PS50198">
    <property type="entry name" value="PPIC_PPIASE_2"/>
    <property type="match status" value="1"/>
</dbReference>
<accession>A0A0B5DMY1</accession>
<evidence type="ECO:0000256" key="9">
    <source>
        <dbReference type="SAM" id="MobiDB-lite"/>
    </source>
</evidence>
<dbReference type="Proteomes" id="UP000031521">
    <property type="component" value="Chromosome"/>
</dbReference>
<evidence type="ECO:0000256" key="5">
    <source>
        <dbReference type="ARBA" id="ARBA00023110"/>
    </source>
</evidence>
<feature type="region of interest" description="Disordered" evidence="9">
    <location>
        <begin position="263"/>
        <end position="284"/>
    </location>
</feature>
<evidence type="ECO:0000256" key="8">
    <source>
        <dbReference type="PROSITE-ProRule" id="PRU00278"/>
    </source>
</evidence>
<dbReference type="KEGG" id="cid:P73_0263"/>
<dbReference type="InterPro" id="IPR000297">
    <property type="entry name" value="PPIase_PpiC"/>
</dbReference>
<gene>
    <name evidence="12" type="ORF">P73_0263</name>
</gene>
<dbReference type="InterPro" id="IPR046357">
    <property type="entry name" value="PPIase_dom_sf"/>
</dbReference>
<feature type="domain" description="PpiC" evidence="11">
    <location>
        <begin position="138"/>
        <end position="227"/>
    </location>
</feature>
<feature type="signal peptide" evidence="10">
    <location>
        <begin position="1"/>
        <end position="23"/>
    </location>
</feature>
<comment type="similarity">
    <text evidence="2">Belongs to the PpiC/parvulin rotamase family.</text>
</comment>
<comment type="catalytic activity">
    <reaction evidence="1">
        <text>[protein]-peptidylproline (omega=180) = [protein]-peptidylproline (omega=0)</text>
        <dbReference type="Rhea" id="RHEA:16237"/>
        <dbReference type="Rhea" id="RHEA-COMP:10747"/>
        <dbReference type="Rhea" id="RHEA-COMP:10748"/>
        <dbReference type="ChEBI" id="CHEBI:83833"/>
        <dbReference type="ChEBI" id="CHEBI:83834"/>
        <dbReference type="EC" id="5.2.1.8"/>
    </reaction>
</comment>
<feature type="chain" id="PRO_5007762633" description="Parvulin-like PPIase" evidence="10">
    <location>
        <begin position="24"/>
        <end position="284"/>
    </location>
</feature>
<dbReference type="Gene3D" id="3.10.50.40">
    <property type="match status" value="1"/>
</dbReference>
<keyword evidence="8 12" id="KW-0413">Isomerase</keyword>
<dbReference type="EC" id="5.2.1.8" evidence="3"/>
<name>A0A0B5DMY1_9RHOB</name>
<dbReference type="InterPro" id="IPR023058">
    <property type="entry name" value="PPIase_PpiC_CS"/>
</dbReference>
<evidence type="ECO:0000256" key="1">
    <source>
        <dbReference type="ARBA" id="ARBA00000971"/>
    </source>
</evidence>
<dbReference type="HOGENOM" id="CLU_034646_1_0_5"/>